<feature type="signal peptide" evidence="1">
    <location>
        <begin position="1"/>
        <end position="22"/>
    </location>
</feature>
<protein>
    <submittedName>
        <fullName evidence="2">Putative secreted protein</fullName>
    </submittedName>
</protein>
<proteinExistence type="predicted"/>
<organism evidence="2">
    <name type="scientific">Ixodes ricinus</name>
    <name type="common">Common tick</name>
    <name type="synonym">Acarus ricinus</name>
    <dbReference type="NCBI Taxonomy" id="34613"/>
    <lineage>
        <taxon>Eukaryota</taxon>
        <taxon>Metazoa</taxon>
        <taxon>Ecdysozoa</taxon>
        <taxon>Arthropoda</taxon>
        <taxon>Chelicerata</taxon>
        <taxon>Arachnida</taxon>
        <taxon>Acari</taxon>
        <taxon>Parasitiformes</taxon>
        <taxon>Ixodida</taxon>
        <taxon>Ixodoidea</taxon>
        <taxon>Ixodidae</taxon>
        <taxon>Ixodinae</taxon>
        <taxon>Ixodes</taxon>
    </lineage>
</organism>
<reference evidence="2" key="1">
    <citation type="submission" date="2019-12" db="EMBL/GenBank/DDBJ databases">
        <title>An insight into the sialome of adult female Ixodes ricinus ticks feeding for 6 days.</title>
        <authorList>
            <person name="Perner J."/>
            <person name="Ribeiro J.M.C."/>
        </authorList>
    </citation>
    <scope>NUCLEOTIDE SEQUENCE</scope>
    <source>
        <strain evidence="2">Semi-engorged</strain>
        <tissue evidence="2">Salivary glands</tissue>
    </source>
</reference>
<name>A0A6B0U0V1_IXORI</name>
<evidence type="ECO:0000313" key="2">
    <source>
        <dbReference type="EMBL" id="MXU83921.1"/>
    </source>
</evidence>
<accession>A0A6B0U0V1</accession>
<keyword evidence="1" id="KW-0732">Signal</keyword>
<dbReference type="EMBL" id="GIFC01001838">
    <property type="protein sequence ID" value="MXU83921.1"/>
    <property type="molecule type" value="Transcribed_RNA"/>
</dbReference>
<evidence type="ECO:0000256" key="1">
    <source>
        <dbReference type="SAM" id="SignalP"/>
    </source>
</evidence>
<dbReference type="AlphaFoldDB" id="A0A6B0U0V1"/>
<sequence length="78" mass="8386">MIWLIMSLAFSIACLGPVRVHGLSGWPPQSGAICILQPDSACRRLICSPPRPMIRPTILSGTLHSSTAGAWFVMPPLC</sequence>
<feature type="chain" id="PRO_5025424520" evidence="1">
    <location>
        <begin position="23"/>
        <end position="78"/>
    </location>
</feature>